<dbReference type="Pfam" id="PF05099">
    <property type="entry name" value="TerB"/>
    <property type="match status" value="1"/>
</dbReference>
<feature type="domain" description="J" evidence="1">
    <location>
        <begin position="207"/>
        <end position="271"/>
    </location>
</feature>
<dbReference type="Pfam" id="PF00226">
    <property type="entry name" value="DnaJ"/>
    <property type="match status" value="1"/>
</dbReference>
<dbReference type="InterPro" id="IPR007791">
    <property type="entry name" value="DjlA_N"/>
</dbReference>
<gene>
    <name evidence="2" type="ORF">B6S12_02575</name>
</gene>
<evidence type="ECO:0000259" key="1">
    <source>
        <dbReference type="PROSITE" id="PS50076"/>
    </source>
</evidence>
<name>A0A2W6NMS3_9HELI</name>
<dbReference type="EMBL" id="NBIU01000004">
    <property type="protein sequence ID" value="PZT48746.1"/>
    <property type="molecule type" value="Genomic_DNA"/>
</dbReference>
<dbReference type="SMART" id="SM00271">
    <property type="entry name" value="DnaJ"/>
    <property type="match status" value="1"/>
</dbReference>
<sequence length="272" mass="31925">MEILIIVAIIVVAIAFYNFRDYLYNPSSRPKIEEIETQSQVREYENYEDPYKSTSKEDKIKRSELGILTSLMSKVAHIDGDFCPLEKELVRNTLEDIAQQITLQSATYQKEEILAILYDIFKNTTEEVEELTYAYAEVTKGQYKRRLKLVEYLLMLAYADSKLEAKEQEVILDIAAYLEIENDDFNKMYDEFAEFYAKESSIVSVDRAYEILETQKGASFEEVKKNYKRLVREYHPDILHHKGLEQSIMENANAKLQEINAAYEVLKEYYKN</sequence>
<dbReference type="RefSeq" id="WP_111229267.1">
    <property type="nucleotide sequence ID" value="NZ_NBIU01000004.1"/>
</dbReference>
<evidence type="ECO:0000313" key="3">
    <source>
        <dbReference type="Proteomes" id="UP000249746"/>
    </source>
</evidence>
<dbReference type="Gene3D" id="1.10.287.110">
    <property type="entry name" value="DnaJ domain"/>
    <property type="match status" value="1"/>
</dbReference>
<dbReference type="Proteomes" id="UP000249746">
    <property type="component" value="Unassembled WGS sequence"/>
</dbReference>
<dbReference type="InterPro" id="IPR036869">
    <property type="entry name" value="J_dom_sf"/>
</dbReference>
<evidence type="ECO:0000313" key="2">
    <source>
        <dbReference type="EMBL" id="PZT48746.1"/>
    </source>
</evidence>
<dbReference type="PRINTS" id="PR00625">
    <property type="entry name" value="JDOMAIN"/>
</dbReference>
<keyword evidence="3" id="KW-1185">Reference proteome</keyword>
<dbReference type="SUPFAM" id="SSF46565">
    <property type="entry name" value="Chaperone J-domain"/>
    <property type="match status" value="1"/>
</dbReference>
<dbReference type="Gene3D" id="1.10.3680.10">
    <property type="entry name" value="TerB-like"/>
    <property type="match status" value="1"/>
</dbReference>
<dbReference type="PROSITE" id="PS50076">
    <property type="entry name" value="DNAJ_2"/>
    <property type="match status" value="1"/>
</dbReference>
<dbReference type="InterPro" id="IPR050817">
    <property type="entry name" value="DjlA_DnaK_co-chaperone"/>
</dbReference>
<organism evidence="2 3">
    <name type="scientific">Helicobacter valdiviensis</name>
    <dbReference type="NCBI Taxonomy" id="1458358"/>
    <lineage>
        <taxon>Bacteria</taxon>
        <taxon>Pseudomonadati</taxon>
        <taxon>Campylobacterota</taxon>
        <taxon>Epsilonproteobacteria</taxon>
        <taxon>Campylobacterales</taxon>
        <taxon>Helicobacteraceae</taxon>
        <taxon>Helicobacter</taxon>
    </lineage>
</organism>
<dbReference type="InterPro" id="IPR029024">
    <property type="entry name" value="TerB-like"/>
</dbReference>
<proteinExistence type="predicted"/>
<dbReference type="CDD" id="cd06257">
    <property type="entry name" value="DnaJ"/>
    <property type="match status" value="1"/>
</dbReference>
<reference evidence="2 3" key="1">
    <citation type="submission" date="2017-03" db="EMBL/GenBank/DDBJ databases">
        <title>Genomic and clinical evidence uncovers the enterohepatic species Helicobacter valdiviensis as a potential human intestinal pathogen.</title>
        <authorList>
            <person name="Fresia P."/>
            <person name="Jara R."/>
            <person name="Sierra R."/>
            <person name="Ferres I."/>
            <person name="Greif G."/>
            <person name="Iraola G."/>
            <person name="Collado L."/>
        </authorList>
    </citation>
    <scope>NUCLEOTIDE SEQUENCE [LARGE SCALE GENOMIC DNA]</scope>
    <source>
        <strain evidence="2 3">WBE14</strain>
    </source>
</reference>
<dbReference type="InterPro" id="IPR001623">
    <property type="entry name" value="DnaJ_domain"/>
</dbReference>
<protein>
    <submittedName>
        <fullName evidence="2">Molecular chaperone DjlA</fullName>
    </submittedName>
</protein>
<accession>A0A2W6NMS3</accession>
<comment type="caution">
    <text evidence="2">The sequence shown here is derived from an EMBL/GenBank/DDBJ whole genome shotgun (WGS) entry which is preliminary data.</text>
</comment>
<dbReference type="OrthoDB" id="9779889at2"/>
<dbReference type="AlphaFoldDB" id="A0A2W6NMS3"/>
<dbReference type="PANTHER" id="PTHR24074">
    <property type="entry name" value="CO-CHAPERONE PROTEIN DJLA"/>
    <property type="match status" value="1"/>
</dbReference>